<evidence type="ECO:0000256" key="1">
    <source>
        <dbReference type="ARBA" id="ARBA00009502"/>
    </source>
</evidence>
<dbReference type="PANTHER" id="PTHR12448:SF0">
    <property type="entry name" value="ATP SYNTHASE SUBUNIT EPSILON, MITOCHONDRIAL"/>
    <property type="match status" value="1"/>
</dbReference>
<dbReference type="Proteomes" id="UP001165160">
    <property type="component" value="Unassembled WGS sequence"/>
</dbReference>
<comment type="similarity">
    <text evidence="1">Belongs to the eukaryotic ATPase epsilon family.</text>
</comment>
<keyword evidence="3" id="KW-1185">Reference proteome</keyword>
<reference evidence="3" key="1">
    <citation type="journal article" date="2023" name="Commun. Biol.">
        <title>Genome analysis of Parmales, the sister group of diatoms, reveals the evolutionary specialization of diatoms from phago-mixotrophs to photoautotrophs.</title>
        <authorList>
            <person name="Ban H."/>
            <person name="Sato S."/>
            <person name="Yoshikawa S."/>
            <person name="Yamada K."/>
            <person name="Nakamura Y."/>
            <person name="Ichinomiya M."/>
            <person name="Sato N."/>
            <person name="Blanc-Mathieu R."/>
            <person name="Endo H."/>
            <person name="Kuwata A."/>
            <person name="Ogata H."/>
        </authorList>
    </citation>
    <scope>NUCLEOTIDE SEQUENCE [LARGE SCALE GENOMIC DNA]</scope>
    <source>
        <strain evidence="3">NIES 3699</strain>
    </source>
</reference>
<name>A0A9W7F8T5_9STRA</name>
<proteinExistence type="inferred from homology"/>
<dbReference type="GO" id="GO:0046933">
    <property type="term" value="F:proton-transporting ATP synthase activity, rotational mechanism"/>
    <property type="evidence" value="ECO:0007669"/>
    <property type="project" value="InterPro"/>
</dbReference>
<comment type="caution">
    <text evidence="2">The sequence shown here is derived from an EMBL/GenBank/DDBJ whole genome shotgun (WGS) entry which is preliminary data.</text>
</comment>
<dbReference type="GO" id="GO:0042776">
    <property type="term" value="P:proton motive force-driven mitochondrial ATP synthesis"/>
    <property type="evidence" value="ECO:0007669"/>
    <property type="project" value="TreeGrafter"/>
</dbReference>
<dbReference type="GO" id="GO:0045259">
    <property type="term" value="C:proton-transporting ATP synthase complex"/>
    <property type="evidence" value="ECO:0007669"/>
    <property type="project" value="InterPro"/>
</dbReference>
<dbReference type="CDD" id="cd12153">
    <property type="entry name" value="F1-ATPase_epsilon"/>
    <property type="match status" value="1"/>
</dbReference>
<dbReference type="Pfam" id="PF04627">
    <property type="entry name" value="ATP-synt_Eps"/>
    <property type="match status" value="1"/>
</dbReference>
<organism evidence="2 3">
    <name type="scientific">Triparma verrucosa</name>
    <dbReference type="NCBI Taxonomy" id="1606542"/>
    <lineage>
        <taxon>Eukaryota</taxon>
        <taxon>Sar</taxon>
        <taxon>Stramenopiles</taxon>
        <taxon>Ochrophyta</taxon>
        <taxon>Bolidophyceae</taxon>
        <taxon>Parmales</taxon>
        <taxon>Triparmaceae</taxon>
        <taxon>Triparma</taxon>
    </lineage>
</organism>
<gene>
    <name evidence="2" type="ORF">TrVE_jg13128</name>
</gene>
<sequence length="70" mass="7585">MSTPTTFWRLAGMTYMGYVTRATAALRGGLKEPAKTKAFAGQAFTYNRSTFENATQSAKTEITKLANAGK</sequence>
<dbReference type="GO" id="GO:0005743">
    <property type="term" value="C:mitochondrial inner membrane"/>
    <property type="evidence" value="ECO:0007669"/>
    <property type="project" value="InterPro"/>
</dbReference>
<accession>A0A9W7F8T5</accession>
<protein>
    <submittedName>
        <fullName evidence="2">Uncharacterized protein</fullName>
    </submittedName>
</protein>
<dbReference type="InterPro" id="IPR006721">
    <property type="entry name" value="ATP_synth_F1_esu_mt"/>
</dbReference>
<dbReference type="PANTHER" id="PTHR12448">
    <property type="entry name" value="ATP SYNTHASE EPSILON CHAIN, MITOCHONDRIAL"/>
    <property type="match status" value="1"/>
</dbReference>
<dbReference type="AlphaFoldDB" id="A0A9W7F8T5"/>
<dbReference type="Gene3D" id="1.10.1620.20">
    <property type="entry name" value="ATP synthase, F1 complex, epsilon subunit superfamily, mitochondrial"/>
    <property type="match status" value="1"/>
</dbReference>
<dbReference type="SUPFAM" id="SSF48690">
    <property type="entry name" value="Epsilon subunit of mitochondrial F1F0-ATP synthase"/>
    <property type="match status" value="1"/>
</dbReference>
<evidence type="ECO:0000313" key="2">
    <source>
        <dbReference type="EMBL" id="GMI07660.1"/>
    </source>
</evidence>
<dbReference type="InterPro" id="IPR036742">
    <property type="entry name" value="ATP_synth_F1_esu_sf_mt"/>
</dbReference>
<evidence type="ECO:0000313" key="3">
    <source>
        <dbReference type="Proteomes" id="UP001165160"/>
    </source>
</evidence>
<dbReference type="EMBL" id="BRXX01000368">
    <property type="protein sequence ID" value="GMI07660.1"/>
    <property type="molecule type" value="Genomic_DNA"/>
</dbReference>